<dbReference type="Proteomes" id="UP000578077">
    <property type="component" value="Unassembled WGS sequence"/>
</dbReference>
<dbReference type="InterPro" id="IPR043917">
    <property type="entry name" value="DUF5753"/>
</dbReference>
<feature type="domain" description="HTH cro/C1-type" evidence="1">
    <location>
        <begin position="16"/>
        <end position="58"/>
    </location>
</feature>
<organism evidence="2 3">
    <name type="scientific">Streptomonospora salina</name>
    <dbReference type="NCBI Taxonomy" id="104205"/>
    <lineage>
        <taxon>Bacteria</taxon>
        <taxon>Bacillati</taxon>
        <taxon>Actinomycetota</taxon>
        <taxon>Actinomycetes</taxon>
        <taxon>Streptosporangiales</taxon>
        <taxon>Nocardiopsidaceae</taxon>
        <taxon>Streptomonospora</taxon>
    </lineage>
</organism>
<gene>
    <name evidence="2" type="ORF">HNR25_002770</name>
</gene>
<comment type="caution">
    <text evidence="2">The sequence shown here is derived from an EMBL/GenBank/DDBJ whole genome shotgun (WGS) entry which is preliminary data.</text>
</comment>
<dbReference type="SUPFAM" id="SSF47413">
    <property type="entry name" value="lambda repressor-like DNA-binding domains"/>
    <property type="match status" value="1"/>
</dbReference>
<dbReference type="Pfam" id="PF19054">
    <property type="entry name" value="DUF5753"/>
    <property type="match status" value="1"/>
</dbReference>
<name>A0A841ECH1_9ACTN</name>
<dbReference type="CDD" id="cd00093">
    <property type="entry name" value="HTH_XRE"/>
    <property type="match status" value="1"/>
</dbReference>
<keyword evidence="3" id="KW-1185">Reference proteome</keyword>
<proteinExistence type="predicted"/>
<dbReference type="PROSITE" id="PS50943">
    <property type="entry name" value="HTH_CROC1"/>
    <property type="match status" value="1"/>
</dbReference>
<dbReference type="Pfam" id="PF01381">
    <property type="entry name" value="HTH_3"/>
    <property type="match status" value="1"/>
</dbReference>
<dbReference type="RefSeq" id="WP_184635658.1">
    <property type="nucleotide sequence ID" value="NZ_BAABKT010000010.1"/>
</dbReference>
<dbReference type="InterPro" id="IPR001387">
    <property type="entry name" value="Cro/C1-type_HTH"/>
</dbReference>
<dbReference type="GO" id="GO:0003677">
    <property type="term" value="F:DNA binding"/>
    <property type="evidence" value="ECO:0007669"/>
    <property type="project" value="InterPro"/>
</dbReference>
<protein>
    <submittedName>
        <fullName evidence="2">Transcriptional regulator with XRE-family HTH domain</fullName>
    </submittedName>
</protein>
<dbReference type="AlphaFoldDB" id="A0A841ECH1"/>
<dbReference type="SMART" id="SM00530">
    <property type="entry name" value="HTH_XRE"/>
    <property type="match status" value="1"/>
</dbReference>
<dbReference type="InterPro" id="IPR010982">
    <property type="entry name" value="Lambda_DNA-bd_dom_sf"/>
</dbReference>
<evidence type="ECO:0000313" key="2">
    <source>
        <dbReference type="EMBL" id="MBB5999019.1"/>
    </source>
</evidence>
<accession>A0A841ECH1</accession>
<sequence length="267" mass="30434">MVEHVHEEWLPWATALKQNRELAGMTQTQLARAANMSRQVVSKYEMATRAPKSDIASKFDGHLSTGGALWQLWQDMSHAAEIPEEWRDFIKLERAAKEIWEYQPLLIPGLLQCETYIRWVMRRECDNHGAPEQSIKVRADRIRNLRPGAILRVIMDEGVLRRVAGDEHVMREQLEHVLWLAESSSVVPLVLPTQAPWRPAIAGAFRIMTLEGGRQVVHADHARGQAVIQKPNEVTEMVGVFGELCSESLSQSESIRLIERIRKETHG</sequence>
<dbReference type="EMBL" id="JACHLY010000001">
    <property type="protein sequence ID" value="MBB5999019.1"/>
    <property type="molecule type" value="Genomic_DNA"/>
</dbReference>
<evidence type="ECO:0000313" key="3">
    <source>
        <dbReference type="Proteomes" id="UP000578077"/>
    </source>
</evidence>
<dbReference type="Gene3D" id="1.10.260.40">
    <property type="entry name" value="lambda repressor-like DNA-binding domains"/>
    <property type="match status" value="1"/>
</dbReference>
<reference evidence="2 3" key="1">
    <citation type="submission" date="2020-08" db="EMBL/GenBank/DDBJ databases">
        <title>Sequencing the genomes of 1000 actinobacteria strains.</title>
        <authorList>
            <person name="Klenk H.-P."/>
        </authorList>
    </citation>
    <scope>NUCLEOTIDE SEQUENCE [LARGE SCALE GENOMIC DNA]</scope>
    <source>
        <strain evidence="2 3">DSM 44593</strain>
    </source>
</reference>
<evidence type="ECO:0000259" key="1">
    <source>
        <dbReference type="PROSITE" id="PS50943"/>
    </source>
</evidence>